<dbReference type="InterPro" id="IPR036291">
    <property type="entry name" value="NAD(P)-bd_dom_sf"/>
</dbReference>
<dbReference type="NCBIfam" id="NF009093">
    <property type="entry name" value="PRK12429.1"/>
    <property type="match status" value="1"/>
</dbReference>
<gene>
    <name evidence="3" type="ORF">RXV79_09240</name>
</gene>
<dbReference type="Pfam" id="PF00106">
    <property type="entry name" value="adh_short"/>
    <property type="match status" value="1"/>
</dbReference>
<dbReference type="PRINTS" id="PR00080">
    <property type="entry name" value="SDRFAMILY"/>
</dbReference>
<dbReference type="InterPro" id="IPR002347">
    <property type="entry name" value="SDR_fam"/>
</dbReference>
<dbReference type="EC" id="1.1.1.30" evidence="3"/>
<keyword evidence="4" id="KW-1185">Reference proteome</keyword>
<dbReference type="PRINTS" id="PR00081">
    <property type="entry name" value="GDHRDH"/>
</dbReference>
<sequence>MTSTSLRGRTALVTGSMQGIGLAIATRLAQDGAHIVLHDVAEPAKAQAALDAVRTAGAPAATYLQRDLRHAAEIDALMAEAIAWQGRLDIVVNNAGIQYTAPIVDMPPQSWDAILAINLSSAFHTMRLALPGMVARGYGRIVNIASVHGLVASAQKGPYVAAKFGLVGLTRVAALECAAVGSSETGGVTANCIAPGWTETALIQPQIMARAQAHGGDRAAGIKELLQEKQPSHRMSAPSEIGEVAAMLCQPWAHNINGITLPVDGGWTAQ</sequence>
<accession>A0ABZ0CZ55</accession>
<dbReference type="Gene3D" id="3.40.50.720">
    <property type="entry name" value="NAD(P)-binding Rossmann-like Domain"/>
    <property type="match status" value="1"/>
</dbReference>
<dbReference type="GO" id="GO:0003858">
    <property type="term" value="F:3-hydroxybutyrate dehydrogenase activity"/>
    <property type="evidence" value="ECO:0007669"/>
    <property type="project" value="UniProtKB-EC"/>
</dbReference>
<dbReference type="PANTHER" id="PTHR42879:SF2">
    <property type="entry name" value="3-OXOACYL-[ACYL-CARRIER-PROTEIN] REDUCTASE FABG"/>
    <property type="match status" value="1"/>
</dbReference>
<reference evidence="3 4" key="1">
    <citation type="submission" date="2023-10" db="EMBL/GenBank/DDBJ databases">
        <title>Bacteria for the degradation of biodegradable plastic PBAT(Polybutylene adipate terephthalate).</title>
        <authorList>
            <person name="Weon H.-Y."/>
            <person name="Yeon J."/>
        </authorList>
    </citation>
    <scope>NUCLEOTIDE SEQUENCE [LARGE SCALE GENOMIC DNA]</scope>
    <source>
        <strain evidence="3 4">SBD 7-3</strain>
    </source>
</reference>
<dbReference type="RefSeq" id="WP_316703141.1">
    <property type="nucleotide sequence ID" value="NZ_CP136336.1"/>
</dbReference>
<evidence type="ECO:0000256" key="1">
    <source>
        <dbReference type="ARBA" id="ARBA00006484"/>
    </source>
</evidence>
<evidence type="ECO:0000313" key="4">
    <source>
        <dbReference type="Proteomes" id="UP001303946"/>
    </source>
</evidence>
<name>A0ABZ0CZ55_9BURK</name>
<proteinExistence type="inferred from homology"/>
<dbReference type="InterPro" id="IPR020904">
    <property type="entry name" value="Sc_DH/Rdtase_CS"/>
</dbReference>
<keyword evidence="3" id="KW-0560">Oxidoreductase</keyword>
<evidence type="ECO:0000313" key="3">
    <source>
        <dbReference type="EMBL" id="WOB10234.1"/>
    </source>
</evidence>
<dbReference type="PROSITE" id="PS00061">
    <property type="entry name" value="ADH_SHORT"/>
    <property type="match status" value="1"/>
</dbReference>
<comment type="similarity">
    <text evidence="1 2">Belongs to the short-chain dehydrogenases/reductases (SDR) family.</text>
</comment>
<protein>
    <submittedName>
        <fullName evidence="3">3-hydroxybutyrate dehydrogenase</fullName>
        <ecNumber evidence="3">1.1.1.30</ecNumber>
    </submittedName>
</protein>
<dbReference type="SUPFAM" id="SSF51735">
    <property type="entry name" value="NAD(P)-binding Rossmann-fold domains"/>
    <property type="match status" value="1"/>
</dbReference>
<dbReference type="PANTHER" id="PTHR42879">
    <property type="entry name" value="3-OXOACYL-(ACYL-CARRIER-PROTEIN) REDUCTASE"/>
    <property type="match status" value="1"/>
</dbReference>
<dbReference type="EMBL" id="CP136336">
    <property type="protein sequence ID" value="WOB10234.1"/>
    <property type="molecule type" value="Genomic_DNA"/>
</dbReference>
<dbReference type="InterPro" id="IPR050259">
    <property type="entry name" value="SDR"/>
</dbReference>
<evidence type="ECO:0000256" key="2">
    <source>
        <dbReference type="RuleBase" id="RU000363"/>
    </source>
</evidence>
<dbReference type="Proteomes" id="UP001303946">
    <property type="component" value="Chromosome"/>
</dbReference>
<organism evidence="3 4">
    <name type="scientific">Piscinibacter gummiphilus</name>
    <dbReference type="NCBI Taxonomy" id="946333"/>
    <lineage>
        <taxon>Bacteria</taxon>
        <taxon>Pseudomonadati</taxon>
        <taxon>Pseudomonadota</taxon>
        <taxon>Betaproteobacteria</taxon>
        <taxon>Burkholderiales</taxon>
        <taxon>Sphaerotilaceae</taxon>
        <taxon>Piscinibacter</taxon>
    </lineage>
</organism>